<feature type="compositionally biased region" description="Low complexity" evidence="5">
    <location>
        <begin position="79"/>
        <end position="95"/>
    </location>
</feature>
<dbReference type="SMART" id="SM00339">
    <property type="entry name" value="FH"/>
    <property type="match status" value="1"/>
</dbReference>
<accession>A0A8I5N598</accession>
<organism evidence="7 8">
    <name type="scientific">Papio anubis</name>
    <name type="common">Olive baboon</name>
    <dbReference type="NCBI Taxonomy" id="9555"/>
    <lineage>
        <taxon>Eukaryota</taxon>
        <taxon>Metazoa</taxon>
        <taxon>Chordata</taxon>
        <taxon>Craniata</taxon>
        <taxon>Vertebrata</taxon>
        <taxon>Euteleostomi</taxon>
        <taxon>Mammalia</taxon>
        <taxon>Eutheria</taxon>
        <taxon>Euarchontoglires</taxon>
        <taxon>Primates</taxon>
        <taxon>Haplorrhini</taxon>
        <taxon>Catarrhini</taxon>
        <taxon>Cercopithecidae</taxon>
        <taxon>Cercopithecinae</taxon>
        <taxon>Papio</taxon>
    </lineage>
</organism>
<dbReference type="GO" id="GO:0030154">
    <property type="term" value="P:cell differentiation"/>
    <property type="evidence" value="ECO:0007669"/>
    <property type="project" value="TreeGrafter"/>
</dbReference>
<dbReference type="PROSITE" id="PS00658">
    <property type="entry name" value="FORK_HEAD_2"/>
    <property type="match status" value="1"/>
</dbReference>
<evidence type="ECO:0000256" key="5">
    <source>
        <dbReference type="SAM" id="MobiDB-lite"/>
    </source>
</evidence>
<dbReference type="InterPro" id="IPR001766">
    <property type="entry name" value="Fork_head_dom"/>
</dbReference>
<name>A0A8I5N598_PAPAN</name>
<dbReference type="GO" id="GO:0031069">
    <property type="term" value="P:hair follicle morphogenesis"/>
    <property type="evidence" value="ECO:0007669"/>
    <property type="project" value="Ensembl"/>
</dbReference>
<dbReference type="InterPro" id="IPR018122">
    <property type="entry name" value="TF_fork_head_CS_1"/>
</dbReference>
<feature type="region of interest" description="Disordered" evidence="5">
    <location>
        <begin position="215"/>
        <end position="312"/>
    </location>
</feature>
<dbReference type="InterPro" id="IPR047518">
    <property type="entry name" value="FH_FOXQ1"/>
</dbReference>
<reference evidence="7" key="2">
    <citation type="submission" date="2025-08" db="UniProtKB">
        <authorList>
            <consortium name="Ensembl"/>
        </authorList>
    </citation>
    <scope>IDENTIFICATION</scope>
</reference>
<evidence type="ECO:0000256" key="3">
    <source>
        <dbReference type="ARBA" id="ARBA00023242"/>
    </source>
</evidence>
<dbReference type="GeneTree" id="ENSGT00940000162937"/>
<evidence type="ECO:0000256" key="1">
    <source>
        <dbReference type="ARBA" id="ARBA00004123"/>
    </source>
</evidence>
<sequence>MKLEVFAPRAAHGDKPGSDLEGAGGSDAPSPLSAAGDDSLGSDGDCAANSPAAGGGARDPPGDGEQSAGGGPGAEEEVPAAAAAAVVAEGAEAGAAGPGAGGAGSGEGARSKPYTRRPKPPYSYIALIAMAIRDSAGGRLTLAEINEYLMGKFPFFRGSYTGWRNSVRHNLSLNDCFVEVLRDPSRPWGKDNYWMLNPNSEYTFADGVFRRRRKRLSHRAPAPRARAARPEEVGHSPPPAAAPAAPASPTRSPARREGARQPRASSPAPSPSTASSSKPSAARRLRDGPRTPLQWGAAPCRRCPRSRRSSPRRPAVLHCRLCAYSAGEPALLGARGAEVPPAAPPLLLAPLSAAAPAKPLRGPAAGGLLRLPAALQAASVRRPGPHLPYPVETLLA</sequence>
<gene>
    <name evidence="7" type="primary">FOXQ1</name>
</gene>
<dbReference type="InterPro" id="IPR036388">
    <property type="entry name" value="WH-like_DNA-bd_sf"/>
</dbReference>
<dbReference type="InterPro" id="IPR030456">
    <property type="entry name" value="TF_fork_head_CS_2"/>
</dbReference>
<dbReference type="Pfam" id="PF00250">
    <property type="entry name" value="Forkhead"/>
    <property type="match status" value="1"/>
</dbReference>
<feature type="compositionally biased region" description="Gly residues" evidence="5">
    <location>
        <begin position="96"/>
        <end position="107"/>
    </location>
</feature>
<feature type="region of interest" description="Disordered" evidence="5">
    <location>
        <begin position="1"/>
        <end position="116"/>
    </location>
</feature>
<evidence type="ECO:0000259" key="6">
    <source>
        <dbReference type="PROSITE" id="PS50039"/>
    </source>
</evidence>
<feature type="compositionally biased region" description="Low complexity" evidence="5">
    <location>
        <begin position="32"/>
        <end position="52"/>
    </location>
</feature>
<dbReference type="PANTHER" id="PTHR11829:SF206">
    <property type="entry name" value="FORKHEAD BOX PROTEIN Q1"/>
    <property type="match status" value="1"/>
</dbReference>
<dbReference type="GO" id="GO:0000978">
    <property type="term" value="F:RNA polymerase II cis-regulatory region sequence-specific DNA binding"/>
    <property type="evidence" value="ECO:0007669"/>
    <property type="project" value="Ensembl"/>
</dbReference>
<dbReference type="Proteomes" id="UP000028761">
    <property type="component" value="Chromosome 6"/>
</dbReference>
<evidence type="ECO:0000256" key="4">
    <source>
        <dbReference type="PROSITE-ProRule" id="PRU00089"/>
    </source>
</evidence>
<reference evidence="7" key="3">
    <citation type="submission" date="2025-09" db="UniProtKB">
        <authorList>
            <consortium name="Ensembl"/>
        </authorList>
    </citation>
    <scope>IDENTIFICATION</scope>
</reference>
<proteinExistence type="predicted"/>
<dbReference type="GO" id="GO:0005634">
    <property type="term" value="C:nucleus"/>
    <property type="evidence" value="ECO:0007669"/>
    <property type="project" value="UniProtKB-SubCell"/>
</dbReference>
<evidence type="ECO:0000313" key="8">
    <source>
        <dbReference type="Proteomes" id="UP000028761"/>
    </source>
</evidence>
<feature type="domain" description="Fork-head" evidence="6">
    <location>
        <begin position="119"/>
        <end position="214"/>
    </location>
</feature>
<dbReference type="CDD" id="cd20034">
    <property type="entry name" value="FH_FOXQ1-like"/>
    <property type="match status" value="1"/>
</dbReference>
<reference evidence="7 8" key="1">
    <citation type="submission" date="2012-03" db="EMBL/GenBank/DDBJ databases">
        <title>Whole Genome Assembly of Papio anubis.</title>
        <authorList>
            <person name="Liu Y.L."/>
            <person name="Abraham K.A."/>
            <person name="Akbar H.A."/>
            <person name="Ali S.A."/>
            <person name="Anosike U.A."/>
            <person name="Aqrawi P.A."/>
            <person name="Arias F.A."/>
            <person name="Attaway T.A."/>
            <person name="Awwad R.A."/>
            <person name="Babu C.B."/>
            <person name="Bandaranaike D.B."/>
            <person name="Battles P.B."/>
            <person name="Bell A.B."/>
            <person name="Beltran B.B."/>
            <person name="Berhane-Mersha D.B."/>
            <person name="Bess C.B."/>
            <person name="Bickham C.B."/>
            <person name="Bolden T.B."/>
            <person name="Carter K.C."/>
            <person name="Chau D.C."/>
            <person name="Chavez A.C."/>
            <person name="Clerc-Blankenburg K.C."/>
            <person name="Coyle M.C."/>
            <person name="Dao M.D."/>
            <person name="Davila M.L.D."/>
            <person name="Davy-Carroll L.D."/>
            <person name="Denson S.D."/>
            <person name="Dinh H.D."/>
            <person name="Fernandez S.F."/>
            <person name="Fernando P.F."/>
            <person name="Forbes L.F."/>
            <person name="Francis C.F."/>
            <person name="Francisco L.F."/>
            <person name="Fu Q.F."/>
            <person name="Garcia-Iii R.G."/>
            <person name="Garrett T.G."/>
            <person name="Gross S.G."/>
            <person name="Gubbala S.G."/>
            <person name="Hirani K.H."/>
            <person name="Hogues M.H."/>
            <person name="Hollins B.H."/>
            <person name="Jackson L.J."/>
            <person name="Javaid M.J."/>
            <person name="Jhangiani S.J."/>
            <person name="Johnson A.J."/>
            <person name="Johnson B.J."/>
            <person name="Jones J.J."/>
            <person name="Joshi V.J."/>
            <person name="Kalu J.K."/>
            <person name="Khan N.K."/>
            <person name="Korchina V.K."/>
            <person name="Kovar C.K."/>
            <person name="Lago L.L."/>
            <person name="Lara F.L."/>
            <person name="Le T.-K.L."/>
            <person name="Lee S.L."/>
            <person name="Legall-Iii F.L."/>
            <person name="Lemon S.L."/>
            <person name="Liu J.L."/>
            <person name="Liu Y.-S.L."/>
            <person name="Liyanage D.L."/>
            <person name="Lopez J.L."/>
            <person name="Lorensuhewa L.L."/>
            <person name="Mata R.M."/>
            <person name="Mathew T.M."/>
            <person name="Mercado C.M."/>
            <person name="Mercado I.M."/>
            <person name="Morales K.M."/>
            <person name="Morgan M.M."/>
            <person name="Munidasa M.M."/>
            <person name="Ngo D.N."/>
            <person name="Nguyen L.N."/>
            <person name="Nguyen T.N."/>
            <person name="Nguyen N.N."/>
            <person name="Obregon M.O."/>
            <person name="Okwuonu G.O."/>
            <person name="Ongeri F.O."/>
            <person name="Onwere C.O."/>
            <person name="Osifeso I.O."/>
            <person name="Parra A.P."/>
            <person name="Patil S.P."/>
            <person name="Perez A.P."/>
            <person name="Perez Y.P."/>
            <person name="Pham C.P."/>
            <person name="Pu L.-L.P."/>
            <person name="Puazo M.P."/>
            <person name="Quiroz J.Q."/>
            <person name="Rouhana J.R."/>
            <person name="Ruiz M.R."/>
            <person name="Ruiz S.-J.R."/>
            <person name="Saada N.S."/>
            <person name="Santibanez J.S."/>
            <person name="Scheel M.S."/>
            <person name="Schneider B.S."/>
            <person name="Simmons D.S."/>
            <person name="Sisson I.S."/>
            <person name="Tang L.-Y.T."/>
            <person name="Thornton R.T."/>
            <person name="Tisius J.T."/>
            <person name="Toledanes G.T."/>
            <person name="Trejos Z.T."/>
            <person name="Usmani K.U."/>
            <person name="Varghese R.V."/>
            <person name="Vattathil S.V."/>
            <person name="Vee V.V."/>
            <person name="Walker D.W."/>
            <person name="Weissenberger G.W."/>
            <person name="White C.W."/>
            <person name="Williams A.W."/>
            <person name="Woodworth J.W."/>
            <person name="Wright R.W."/>
            <person name="Zhu Y.Z."/>
            <person name="Han Y.H."/>
            <person name="Newsham I.N."/>
            <person name="Nazareth L.N."/>
            <person name="Worley K.W."/>
            <person name="Muzny D.M."/>
            <person name="Rogers J.R."/>
            <person name="Gibbs R.G."/>
        </authorList>
    </citation>
    <scope>NUCLEOTIDE SEQUENCE [LARGE SCALE GENOMIC DNA]</scope>
</reference>
<dbReference type="InterPro" id="IPR050211">
    <property type="entry name" value="FOX_domain-containing"/>
</dbReference>
<evidence type="ECO:0000256" key="2">
    <source>
        <dbReference type="ARBA" id="ARBA00023125"/>
    </source>
</evidence>
<dbReference type="GO" id="GO:0001227">
    <property type="term" value="F:DNA-binding transcription repressor activity, RNA polymerase II-specific"/>
    <property type="evidence" value="ECO:0007669"/>
    <property type="project" value="Ensembl"/>
</dbReference>
<dbReference type="PROSITE" id="PS00657">
    <property type="entry name" value="FORK_HEAD_1"/>
    <property type="match status" value="1"/>
</dbReference>
<feature type="compositionally biased region" description="Low complexity" evidence="5">
    <location>
        <begin position="242"/>
        <end position="252"/>
    </location>
</feature>
<feature type="compositionally biased region" description="Basic residues" evidence="5">
    <location>
        <begin position="302"/>
        <end position="311"/>
    </location>
</feature>
<keyword evidence="3 4" id="KW-0539">Nucleus</keyword>
<feature type="DNA-binding region" description="Fork-head" evidence="4">
    <location>
        <begin position="119"/>
        <end position="214"/>
    </location>
</feature>
<keyword evidence="2 4" id="KW-0238">DNA-binding</keyword>
<dbReference type="PANTHER" id="PTHR11829">
    <property type="entry name" value="FORKHEAD BOX PROTEIN"/>
    <property type="match status" value="1"/>
</dbReference>
<dbReference type="Gene3D" id="1.10.10.10">
    <property type="entry name" value="Winged helix-like DNA-binding domain superfamily/Winged helix DNA-binding domain"/>
    <property type="match status" value="1"/>
</dbReference>
<comment type="subcellular location">
    <subcellularLocation>
        <location evidence="1 4">Nucleus</location>
    </subcellularLocation>
</comment>
<dbReference type="InterPro" id="IPR036390">
    <property type="entry name" value="WH_DNA-bd_sf"/>
</dbReference>
<dbReference type="FunFam" id="1.10.10.10:FF:000071">
    <property type="entry name" value="Forkhead box F1"/>
    <property type="match status" value="1"/>
</dbReference>
<dbReference type="AlphaFoldDB" id="A0A8I5N598"/>
<feature type="compositionally biased region" description="Low complexity" evidence="5">
    <location>
        <begin position="261"/>
        <end position="282"/>
    </location>
</feature>
<dbReference type="Ensembl" id="ENSPANT00000061267.1">
    <property type="protein sequence ID" value="ENSPANP00000052083.1"/>
    <property type="gene ID" value="ENSPANG00000037731.1"/>
</dbReference>
<dbReference type="SUPFAM" id="SSF46785">
    <property type="entry name" value="Winged helix' DNA-binding domain"/>
    <property type="match status" value="1"/>
</dbReference>
<keyword evidence="8" id="KW-1185">Reference proteome</keyword>
<protein>
    <submittedName>
        <fullName evidence="7">Forkhead box Q1</fullName>
    </submittedName>
</protein>
<dbReference type="PROSITE" id="PS50039">
    <property type="entry name" value="FORK_HEAD_3"/>
    <property type="match status" value="1"/>
</dbReference>
<evidence type="ECO:0000313" key="7">
    <source>
        <dbReference type="Ensembl" id="ENSPANP00000052083.1"/>
    </source>
</evidence>
<dbReference type="OMA" id="XVETLLA"/>
<dbReference type="PRINTS" id="PR00053">
    <property type="entry name" value="FORKHEAD"/>
</dbReference>